<dbReference type="RefSeq" id="WP_323261912.1">
    <property type="nucleotide sequence ID" value="NZ_JAYGIE010000074.1"/>
</dbReference>
<gene>
    <name evidence="2" type="ORF">VB774_12370</name>
</gene>
<proteinExistence type="predicted"/>
<evidence type="ECO:0000256" key="1">
    <source>
        <dbReference type="SAM" id="MobiDB-lite"/>
    </source>
</evidence>
<evidence type="ECO:0000313" key="2">
    <source>
        <dbReference type="EMBL" id="MEA5478414.1"/>
    </source>
</evidence>
<evidence type="ECO:0000313" key="3">
    <source>
        <dbReference type="Proteomes" id="UP001301388"/>
    </source>
</evidence>
<evidence type="ECO:0008006" key="4">
    <source>
        <dbReference type="Google" id="ProtNLM"/>
    </source>
</evidence>
<reference evidence="2 3" key="1">
    <citation type="submission" date="2023-12" db="EMBL/GenBank/DDBJ databases">
        <title>Baltic Sea Cyanobacteria.</title>
        <authorList>
            <person name="Delbaje E."/>
            <person name="Fewer D.P."/>
            <person name="Shishido T.K."/>
        </authorList>
    </citation>
    <scope>NUCLEOTIDE SEQUENCE [LARGE SCALE GENOMIC DNA]</scope>
    <source>
        <strain evidence="2 3">UHCC 0370</strain>
    </source>
</reference>
<accession>A0ABU5TJS9</accession>
<dbReference type="EMBL" id="JAYGIE010000074">
    <property type="protein sequence ID" value="MEA5478414.1"/>
    <property type="molecule type" value="Genomic_DNA"/>
</dbReference>
<comment type="caution">
    <text evidence="2">The sequence shown here is derived from an EMBL/GenBank/DDBJ whole genome shotgun (WGS) entry which is preliminary data.</text>
</comment>
<feature type="compositionally biased region" description="Low complexity" evidence="1">
    <location>
        <begin position="264"/>
        <end position="275"/>
    </location>
</feature>
<sequence>MTETHSYQHPVSQILHLKEATSWEDDWLDYTKMLGLTTADIPELIRLSWDQEPLDFEVEEWGVHAIRAVIQLDSEVGLNLYIDQLKKFPDDDWLHEEVSGISKRVGAIAIKPFVELLEDPSQELWLRSTAANGLQEVAKAYPECRDACVQATIAQLHHYQQQDDGVINSILVDTLIQLKAVEAASLIEQVFANCEIDEWLTGSWAAAQVKLGIKQESDFLPEDLKPKPPEKILAIREMLDAFEKNRNVNDWNQRSLMPTKPVAKGFGSSKQGKQSNKNKKKKR</sequence>
<name>A0ABU5TJS9_9CYAN</name>
<keyword evidence="3" id="KW-1185">Reference proteome</keyword>
<organism evidence="2 3">
    <name type="scientific">Pseudanabaena galeata UHCC 0370</name>
    <dbReference type="NCBI Taxonomy" id="3110310"/>
    <lineage>
        <taxon>Bacteria</taxon>
        <taxon>Bacillati</taxon>
        <taxon>Cyanobacteriota</taxon>
        <taxon>Cyanophyceae</taxon>
        <taxon>Pseudanabaenales</taxon>
        <taxon>Pseudanabaenaceae</taxon>
        <taxon>Pseudanabaena</taxon>
    </lineage>
</organism>
<dbReference type="Proteomes" id="UP001301388">
    <property type="component" value="Unassembled WGS sequence"/>
</dbReference>
<feature type="region of interest" description="Disordered" evidence="1">
    <location>
        <begin position="250"/>
        <end position="283"/>
    </location>
</feature>
<protein>
    <recommendedName>
        <fullName evidence="4">HEAT repeat domain-containing protein</fullName>
    </recommendedName>
</protein>